<name>A0ABR1FUW1_AURAN</name>
<dbReference type="EMBL" id="JBBJCI010000226">
    <property type="protein sequence ID" value="KAK7239164.1"/>
    <property type="molecule type" value="Genomic_DNA"/>
</dbReference>
<dbReference type="InterPro" id="IPR029063">
    <property type="entry name" value="SAM-dependent_MTases_sf"/>
</dbReference>
<dbReference type="CDD" id="cd02440">
    <property type="entry name" value="AdoMet_MTases"/>
    <property type="match status" value="1"/>
</dbReference>
<dbReference type="SUPFAM" id="SSF53335">
    <property type="entry name" value="S-adenosyl-L-methionine-dependent methyltransferases"/>
    <property type="match status" value="1"/>
</dbReference>
<feature type="domain" description="Methyltransferase type 11" evidence="2">
    <location>
        <begin position="119"/>
        <end position="167"/>
    </location>
</feature>
<keyword evidence="4" id="KW-1185">Reference proteome</keyword>
<sequence>MLWSSLGLLLASAQPPWKEVDTVLPEPSELWKNKYATRLLIAREYIRGDGIEIGAKSTPLLSNHTLGKINAERAARKAPPTTVRLVDELSTADLLVKYGGTDATHQGWLRGIRAHPVDVVDDANYLKRFRDESLDFVVANHVLEHVVDFLGTLATFHRVLRRGGVAFVALPDRRFNPEDRNRHTTQPTHHLESFHNEAKIDADHPFEVAEGKLGRPVTTDEEPAALARARAEIAAGASSGMHLHTFTTDSLVSVLVLAHQQGELRGLVLTLVQQVANENILVLRKVDGSCPGYFPHKHVPERLPAGCPGRSSKPGAAYAASPGAAAGRRGRRRTRRWR</sequence>
<dbReference type="Gene3D" id="3.40.50.150">
    <property type="entry name" value="Vaccinia Virus protein VP39"/>
    <property type="match status" value="1"/>
</dbReference>
<protein>
    <recommendedName>
        <fullName evidence="2">Methyltransferase type 11 domain-containing protein</fullName>
    </recommendedName>
</protein>
<evidence type="ECO:0000256" key="1">
    <source>
        <dbReference type="SAM" id="MobiDB-lite"/>
    </source>
</evidence>
<evidence type="ECO:0000313" key="3">
    <source>
        <dbReference type="EMBL" id="KAK7239164.1"/>
    </source>
</evidence>
<proteinExistence type="predicted"/>
<evidence type="ECO:0000259" key="2">
    <source>
        <dbReference type="Pfam" id="PF08241"/>
    </source>
</evidence>
<reference evidence="3 4" key="1">
    <citation type="submission" date="2024-03" db="EMBL/GenBank/DDBJ databases">
        <title>Aureococcus anophagefferens CCMP1851 and Kratosvirus quantuckense: Draft genome of a second virus-susceptible host strain in the model system.</title>
        <authorList>
            <person name="Chase E."/>
            <person name="Truchon A.R."/>
            <person name="Schepens W."/>
            <person name="Wilhelm S.W."/>
        </authorList>
    </citation>
    <scope>NUCLEOTIDE SEQUENCE [LARGE SCALE GENOMIC DNA]</scope>
    <source>
        <strain evidence="3 4">CCMP1851</strain>
    </source>
</reference>
<evidence type="ECO:0000313" key="4">
    <source>
        <dbReference type="Proteomes" id="UP001363151"/>
    </source>
</evidence>
<comment type="caution">
    <text evidence="3">The sequence shown here is derived from an EMBL/GenBank/DDBJ whole genome shotgun (WGS) entry which is preliminary data.</text>
</comment>
<dbReference type="InterPro" id="IPR013216">
    <property type="entry name" value="Methyltransf_11"/>
</dbReference>
<feature type="region of interest" description="Disordered" evidence="1">
    <location>
        <begin position="307"/>
        <end position="338"/>
    </location>
</feature>
<feature type="compositionally biased region" description="Low complexity" evidence="1">
    <location>
        <begin position="315"/>
        <end position="327"/>
    </location>
</feature>
<accession>A0ABR1FUW1</accession>
<dbReference type="Pfam" id="PF08241">
    <property type="entry name" value="Methyltransf_11"/>
    <property type="match status" value="1"/>
</dbReference>
<dbReference type="Proteomes" id="UP001363151">
    <property type="component" value="Unassembled WGS sequence"/>
</dbReference>
<organism evidence="3 4">
    <name type="scientific">Aureococcus anophagefferens</name>
    <name type="common">Harmful bloom alga</name>
    <dbReference type="NCBI Taxonomy" id="44056"/>
    <lineage>
        <taxon>Eukaryota</taxon>
        <taxon>Sar</taxon>
        <taxon>Stramenopiles</taxon>
        <taxon>Ochrophyta</taxon>
        <taxon>Pelagophyceae</taxon>
        <taxon>Pelagomonadales</taxon>
        <taxon>Pelagomonadaceae</taxon>
        <taxon>Aureococcus</taxon>
    </lineage>
</organism>
<gene>
    <name evidence="3" type="ORF">SO694_000273107</name>
</gene>
<feature type="compositionally biased region" description="Basic residues" evidence="1">
    <location>
        <begin position="328"/>
        <end position="338"/>
    </location>
</feature>